<evidence type="ECO:0000313" key="4">
    <source>
        <dbReference type="EMBL" id="PPH70546.1"/>
    </source>
</evidence>
<gene>
    <name evidence="4" type="ORF">C5C40_16040</name>
</gene>
<dbReference type="Gene3D" id="1.10.357.10">
    <property type="entry name" value="Tetracycline Repressor, domain 2"/>
    <property type="match status" value="1"/>
</dbReference>
<proteinExistence type="predicted"/>
<evidence type="ECO:0000256" key="1">
    <source>
        <dbReference type="ARBA" id="ARBA00023125"/>
    </source>
</evidence>
<keyword evidence="1 2" id="KW-0238">DNA-binding</keyword>
<accession>A0ABX5A7F8</accession>
<feature type="domain" description="HTH tetR-type" evidence="3">
    <location>
        <begin position="1"/>
        <end position="49"/>
    </location>
</feature>
<evidence type="ECO:0000256" key="2">
    <source>
        <dbReference type="PROSITE-ProRule" id="PRU00335"/>
    </source>
</evidence>
<evidence type="ECO:0000259" key="3">
    <source>
        <dbReference type="PROSITE" id="PS50977"/>
    </source>
</evidence>
<comment type="caution">
    <text evidence="4">The sequence shown here is derived from an EMBL/GenBank/DDBJ whole genome shotgun (WGS) entry which is preliminary data.</text>
</comment>
<protein>
    <recommendedName>
        <fullName evidence="3">HTH tetR-type domain-containing protein</fullName>
    </recommendedName>
</protein>
<sequence length="106" mass="11224">MMLVEVGRDQLTTAHVAVCAGVSIGTVYRYFADRAVIIEAVLERDEVHVAQLEVFRAAAAVAAAPQDRRCSAVLEHAAAALVHTLTKLAADTSHEFGRAAVSAARP</sequence>
<dbReference type="Pfam" id="PF00440">
    <property type="entry name" value="TetR_N"/>
    <property type="match status" value="1"/>
</dbReference>
<feature type="DNA-binding region" description="H-T-H motif" evidence="2">
    <location>
        <begin position="12"/>
        <end position="31"/>
    </location>
</feature>
<organism evidence="4 5">
    <name type="scientific">Rathayibacter rathayi</name>
    <name type="common">Corynebacterium rathayi</name>
    <dbReference type="NCBI Taxonomy" id="33887"/>
    <lineage>
        <taxon>Bacteria</taxon>
        <taxon>Bacillati</taxon>
        <taxon>Actinomycetota</taxon>
        <taxon>Actinomycetes</taxon>
        <taxon>Micrococcales</taxon>
        <taxon>Microbacteriaceae</taxon>
        <taxon>Rathayibacter</taxon>
    </lineage>
</organism>
<dbReference type="InterPro" id="IPR001647">
    <property type="entry name" value="HTH_TetR"/>
</dbReference>
<reference evidence="4 5" key="1">
    <citation type="submission" date="2018-02" db="EMBL/GenBank/DDBJ databases">
        <title>Bacteriophage NCPPB3778 and a type I-E CRISPR drive the evolution of the US Biological Select Agent, Rathayibacter toxicus.</title>
        <authorList>
            <person name="Davis E.W.II."/>
            <person name="Tabima J.F."/>
            <person name="Weisberg A.J."/>
            <person name="Lopes L.D."/>
            <person name="Wiseman M.S."/>
            <person name="Wiseman M.S."/>
            <person name="Pupko T."/>
            <person name="Belcher M.S."/>
            <person name="Sechler A.J."/>
            <person name="Tancos M.A."/>
            <person name="Schroeder B.K."/>
            <person name="Murray T.D."/>
            <person name="Luster D.G."/>
            <person name="Schneider W.L."/>
            <person name="Rogers E."/>
            <person name="Andreote F.D."/>
            <person name="Grunwald N.J."/>
            <person name="Putnam M.L."/>
            <person name="Chang J.H."/>
        </authorList>
    </citation>
    <scope>NUCLEOTIDE SEQUENCE [LARGE SCALE GENOMIC DNA]</scope>
    <source>
        <strain evidence="4 5">AY1D6</strain>
    </source>
</reference>
<dbReference type="PROSITE" id="PS50977">
    <property type="entry name" value="HTH_TETR_2"/>
    <property type="match status" value="1"/>
</dbReference>
<dbReference type="EMBL" id="PSVT01000080">
    <property type="protein sequence ID" value="PPH70546.1"/>
    <property type="molecule type" value="Genomic_DNA"/>
</dbReference>
<dbReference type="SUPFAM" id="SSF46689">
    <property type="entry name" value="Homeodomain-like"/>
    <property type="match status" value="1"/>
</dbReference>
<name>A0ABX5A7F8_RATRA</name>
<evidence type="ECO:0000313" key="5">
    <source>
        <dbReference type="Proteomes" id="UP000239698"/>
    </source>
</evidence>
<dbReference type="Proteomes" id="UP000239698">
    <property type="component" value="Unassembled WGS sequence"/>
</dbReference>
<dbReference type="InterPro" id="IPR009057">
    <property type="entry name" value="Homeodomain-like_sf"/>
</dbReference>
<keyword evidence="5" id="KW-1185">Reference proteome</keyword>